<evidence type="ECO:0000313" key="2">
    <source>
        <dbReference type="Proteomes" id="UP000324800"/>
    </source>
</evidence>
<comment type="caution">
    <text evidence="1">The sequence shown here is derived from an EMBL/GenBank/DDBJ whole genome shotgun (WGS) entry which is preliminary data.</text>
</comment>
<accession>A0A5J4TX50</accession>
<dbReference type="EMBL" id="SNRW01023917">
    <property type="protein sequence ID" value="KAA6362640.1"/>
    <property type="molecule type" value="Genomic_DNA"/>
</dbReference>
<name>A0A5J4TX50_9EUKA</name>
<reference evidence="1 2" key="1">
    <citation type="submission" date="2019-03" db="EMBL/GenBank/DDBJ databases">
        <title>Single cell metagenomics reveals metabolic interactions within the superorganism composed of flagellate Streblomastix strix and complex community of Bacteroidetes bacteria on its surface.</title>
        <authorList>
            <person name="Treitli S.C."/>
            <person name="Kolisko M."/>
            <person name="Husnik F."/>
            <person name="Keeling P."/>
            <person name="Hampl V."/>
        </authorList>
    </citation>
    <scope>NUCLEOTIDE SEQUENCE [LARGE SCALE GENOMIC DNA]</scope>
    <source>
        <strain evidence="1">ST1C</strain>
    </source>
</reference>
<dbReference type="Proteomes" id="UP000324800">
    <property type="component" value="Unassembled WGS sequence"/>
</dbReference>
<protein>
    <submittedName>
        <fullName evidence="1">Uncharacterized protein</fullName>
    </submittedName>
</protein>
<gene>
    <name evidence="1" type="ORF">EZS28_041833</name>
</gene>
<sequence>MVWVHLRHRFIWRGDYGFKQRGRISRLWCSPYILLAIQSYGVQNSLGTEGGLYSNGTNIFLRAYALQFDPYYQEQ</sequence>
<dbReference type="AlphaFoldDB" id="A0A5J4TX50"/>
<proteinExistence type="predicted"/>
<evidence type="ECO:0000313" key="1">
    <source>
        <dbReference type="EMBL" id="KAA6362640.1"/>
    </source>
</evidence>
<organism evidence="1 2">
    <name type="scientific">Streblomastix strix</name>
    <dbReference type="NCBI Taxonomy" id="222440"/>
    <lineage>
        <taxon>Eukaryota</taxon>
        <taxon>Metamonada</taxon>
        <taxon>Preaxostyla</taxon>
        <taxon>Oxymonadida</taxon>
        <taxon>Streblomastigidae</taxon>
        <taxon>Streblomastix</taxon>
    </lineage>
</organism>